<dbReference type="Proteomes" id="UP000613580">
    <property type="component" value="Unassembled WGS sequence"/>
</dbReference>
<dbReference type="Gene3D" id="3.90.640.10">
    <property type="entry name" value="Actin, Chain A, domain 4"/>
    <property type="match status" value="1"/>
</dbReference>
<keyword evidence="3" id="KW-1185">Reference proteome</keyword>
<dbReference type="SMART" id="SM00268">
    <property type="entry name" value="ACTIN"/>
    <property type="match status" value="1"/>
</dbReference>
<dbReference type="FunFam" id="3.30.420.40:FF:000050">
    <property type="entry name" value="Actin, alpha skeletal muscle"/>
    <property type="match status" value="1"/>
</dbReference>
<dbReference type="FunFam" id="3.30.420.40:FF:000058">
    <property type="entry name" value="Putative actin-related protein 5"/>
    <property type="match status" value="1"/>
</dbReference>
<gene>
    <name evidence="2" type="ORF">HMN09_01329100</name>
</gene>
<dbReference type="PANTHER" id="PTHR11937">
    <property type="entry name" value="ACTIN"/>
    <property type="match status" value="1"/>
</dbReference>
<dbReference type="OrthoDB" id="5132116at2759"/>
<accession>A0A8H6RZW7</accession>
<organism evidence="2 3">
    <name type="scientific">Mycena chlorophos</name>
    <name type="common">Agaric fungus</name>
    <name type="synonym">Agaricus chlorophos</name>
    <dbReference type="NCBI Taxonomy" id="658473"/>
    <lineage>
        <taxon>Eukaryota</taxon>
        <taxon>Fungi</taxon>
        <taxon>Dikarya</taxon>
        <taxon>Basidiomycota</taxon>
        <taxon>Agaricomycotina</taxon>
        <taxon>Agaricomycetes</taxon>
        <taxon>Agaricomycetidae</taxon>
        <taxon>Agaricales</taxon>
        <taxon>Marasmiineae</taxon>
        <taxon>Mycenaceae</taxon>
        <taxon>Mycena</taxon>
    </lineage>
</organism>
<protein>
    <submittedName>
        <fullName evidence="2">C2H2-type domain-containing protein</fullName>
    </submittedName>
</protein>
<dbReference type="SUPFAM" id="SSF53067">
    <property type="entry name" value="Actin-like ATPase domain"/>
    <property type="match status" value="2"/>
</dbReference>
<evidence type="ECO:0000256" key="1">
    <source>
        <dbReference type="RuleBase" id="RU000487"/>
    </source>
</evidence>
<dbReference type="AlphaFoldDB" id="A0A8H6RZW7"/>
<sequence length="416" mass="44500">MSAVVLDFGSDTVKAGFAGEEAPLSVFPSVVARPRHGAVINSGDPAFYVGYASSALRISLVIHVTRDEALSHRPGWTIRRSIEGGIVHVQNWDDMEQLLAHSFRELNVASDAISPVLIAVPAQASPQHQTKLAQIIFEELSAPALGLQPSASLSLLSAGLESGVVLESGHTTTVAVPIHEGHILHDAVRSVGYAGQEITDLILHLLVREQGMHFAADDRSARAVVEELKHRKCYVAANYHEEVKCIPRLVKTEHTDSLSYELPDGQIVTMGSTRFVAPEALFQPSILGLDQPGITHLVYGAISHTPAALRASLLGNVLLSGGNTLFPGLANRLAAELVDVVSPDMRAEVNIHALPERRYLPWIGGSIFAAQNTFDKACLTKAEYDELGLRLPAGPPGVCAEYVLNQSIIDINAGGG</sequence>
<proteinExistence type="inferred from homology"/>
<dbReference type="InterPro" id="IPR004000">
    <property type="entry name" value="Actin"/>
</dbReference>
<comment type="similarity">
    <text evidence="1">Belongs to the actin family.</text>
</comment>
<dbReference type="EMBL" id="JACAZE010000028">
    <property type="protein sequence ID" value="KAF7289665.1"/>
    <property type="molecule type" value="Genomic_DNA"/>
</dbReference>
<name>A0A8H6RZW7_MYCCL</name>
<comment type="caution">
    <text evidence="2">The sequence shown here is derived from an EMBL/GenBank/DDBJ whole genome shotgun (WGS) entry which is preliminary data.</text>
</comment>
<dbReference type="PRINTS" id="PR00190">
    <property type="entry name" value="ACTIN"/>
</dbReference>
<evidence type="ECO:0000313" key="2">
    <source>
        <dbReference type="EMBL" id="KAF7289665.1"/>
    </source>
</evidence>
<dbReference type="Gene3D" id="3.30.420.40">
    <property type="match status" value="2"/>
</dbReference>
<dbReference type="Pfam" id="PF00022">
    <property type="entry name" value="Actin"/>
    <property type="match status" value="1"/>
</dbReference>
<dbReference type="InterPro" id="IPR043129">
    <property type="entry name" value="ATPase_NBD"/>
</dbReference>
<reference evidence="2" key="1">
    <citation type="submission" date="2020-05" db="EMBL/GenBank/DDBJ databases">
        <title>Mycena genomes resolve the evolution of fungal bioluminescence.</title>
        <authorList>
            <person name="Tsai I.J."/>
        </authorList>
    </citation>
    <scope>NUCLEOTIDE SEQUENCE</scope>
    <source>
        <strain evidence="2">110903Hualien_Pintung</strain>
    </source>
</reference>
<evidence type="ECO:0000313" key="3">
    <source>
        <dbReference type="Proteomes" id="UP000613580"/>
    </source>
</evidence>